<reference evidence="2" key="1">
    <citation type="submission" date="2023-04" db="EMBL/GenBank/DDBJ databases">
        <authorList>
            <person name="Vijverberg K."/>
            <person name="Xiong W."/>
            <person name="Schranz E."/>
        </authorList>
    </citation>
    <scope>NUCLEOTIDE SEQUENCE</scope>
</reference>
<dbReference type="Pfam" id="PF00646">
    <property type="entry name" value="F-box"/>
    <property type="match status" value="1"/>
</dbReference>
<keyword evidence="3" id="KW-1185">Reference proteome</keyword>
<dbReference type="SUPFAM" id="SSF52047">
    <property type="entry name" value="RNI-like"/>
    <property type="match status" value="1"/>
</dbReference>
<name>A0AA35ZIH1_LACSI</name>
<dbReference type="InterPro" id="IPR001810">
    <property type="entry name" value="F-box_dom"/>
</dbReference>
<dbReference type="SUPFAM" id="SSF81383">
    <property type="entry name" value="F-box domain"/>
    <property type="match status" value="1"/>
</dbReference>
<proteinExistence type="predicted"/>
<sequence length="456" mass="52113">MENLPEFLALEILSRLDDSETVACCRMVSKTFNSVFPGLQFINLQWRLKWYLESRSRVSSSSSSSRFTPSLKRVFMNLVSNLSALESVRIGVENPPLDVLNADVEDDGDDLHITDEGFVKEWLPRVSGALKLLSLSNFWVQSSRRRSEVLSLISVHCQNLIEFELKNAWLSGQNMSAMPMLTSLTLELIRLDDKNLTELNTCFPNLQVLNLIDVRGLKMPMIHLLNLKTCHWIVTDSPSYICIIAPNLLTLRLECRIPAALYIEAPVCSHLNLALDHLNAFAVKRFKNLKTIQFECSNIRSLIRKFHHLETVETVTLDIRAGGNSKFYLEVLFCTFPNITSLCFKPRVWLEFEVWCGDNGLKGVKRFCGYFSVIDPLMTFALVDCVLEECFNCVEISLLIHRGVPSNVSKHFITKCMAQWPDLKWGWGIWEEGREDSWIPEEQLPKTLVEEGSDSI</sequence>
<gene>
    <name evidence="2" type="ORF">LSALG_LOCUS32266</name>
</gene>
<protein>
    <recommendedName>
        <fullName evidence="1">F-box domain-containing protein</fullName>
    </recommendedName>
</protein>
<dbReference type="AlphaFoldDB" id="A0AA35ZIH1"/>
<dbReference type="InterPro" id="IPR044809">
    <property type="entry name" value="AUF1-like"/>
</dbReference>
<evidence type="ECO:0000313" key="2">
    <source>
        <dbReference type="EMBL" id="CAI9293240.1"/>
    </source>
</evidence>
<dbReference type="Gene3D" id="3.80.10.10">
    <property type="entry name" value="Ribonuclease Inhibitor"/>
    <property type="match status" value="1"/>
</dbReference>
<organism evidence="2 3">
    <name type="scientific">Lactuca saligna</name>
    <name type="common">Willowleaf lettuce</name>
    <dbReference type="NCBI Taxonomy" id="75948"/>
    <lineage>
        <taxon>Eukaryota</taxon>
        <taxon>Viridiplantae</taxon>
        <taxon>Streptophyta</taxon>
        <taxon>Embryophyta</taxon>
        <taxon>Tracheophyta</taxon>
        <taxon>Spermatophyta</taxon>
        <taxon>Magnoliopsida</taxon>
        <taxon>eudicotyledons</taxon>
        <taxon>Gunneridae</taxon>
        <taxon>Pentapetalae</taxon>
        <taxon>asterids</taxon>
        <taxon>campanulids</taxon>
        <taxon>Asterales</taxon>
        <taxon>Asteraceae</taxon>
        <taxon>Cichorioideae</taxon>
        <taxon>Cichorieae</taxon>
        <taxon>Lactucinae</taxon>
        <taxon>Lactuca</taxon>
    </lineage>
</organism>
<evidence type="ECO:0000259" key="1">
    <source>
        <dbReference type="PROSITE" id="PS50181"/>
    </source>
</evidence>
<dbReference type="InterPro" id="IPR032675">
    <property type="entry name" value="LRR_dom_sf"/>
</dbReference>
<dbReference type="Proteomes" id="UP001177003">
    <property type="component" value="Chromosome 7"/>
</dbReference>
<dbReference type="PROSITE" id="PS50181">
    <property type="entry name" value="FBOX"/>
    <property type="match status" value="1"/>
</dbReference>
<accession>A0AA35ZIH1</accession>
<evidence type="ECO:0000313" key="3">
    <source>
        <dbReference type="Proteomes" id="UP001177003"/>
    </source>
</evidence>
<dbReference type="PANTHER" id="PTHR31215">
    <property type="entry name" value="OS05G0510400 PROTEIN-RELATED"/>
    <property type="match status" value="1"/>
</dbReference>
<dbReference type="EMBL" id="OX465083">
    <property type="protein sequence ID" value="CAI9293240.1"/>
    <property type="molecule type" value="Genomic_DNA"/>
</dbReference>
<dbReference type="InterPro" id="IPR036047">
    <property type="entry name" value="F-box-like_dom_sf"/>
</dbReference>
<feature type="domain" description="F-box" evidence="1">
    <location>
        <begin position="1"/>
        <end position="49"/>
    </location>
</feature>